<comment type="caution">
    <text evidence="1">The sequence shown here is derived from an EMBL/GenBank/DDBJ whole genome shotgun (WGS) entry which is preliminary data.</text>
</comment>
<organism evidence="1">
    <name type="scientific">marine sediment metagenome</name>
    <dbReference type="NCBI Taxonomy" id="412755"/>
    <lineage>
        <taxon>unclassified sequences</taxon>
        <taxon>metagenomes</taxon>
        <taxon>ecological metagenomes</taxon>
    </lineage>
</organism>
<name>A0A0F9L835_9ZZZZ</name>
<gene>
    <name evidence="1" type="ORF">LCGC14_1544830</name>
</gene>
<reference evidence="1" key="1">
    <citation type="journal article" date="2015" name="Nature">
        <title>Complex archaea that bridge the gap between prokaryotes and eukaryotes.</title>
        <authorList>
            <person name="Spang A."/>
            <person name="Saw J.H."/>
            <person name="Jorgensen S.L."/>
            <person name="Zaremba-Niedzwiedzka K."/>
            <person name="Martijn J."/>
            <person name="Lind A.E."/>
            <person name="van Eijk R."/>
            <person name="Schleper C."/>
            <person name="Guy L."/>
            <person name="Ettema T.J."/>
        </authorList>
    </citation>
    <scope>NUCLEOTIDE SEQUENCE</scope>
</reference>
<dbReference type="AlphaFoldDB" id="A0A0F9L835"/>
<accession>A0A0F9L835</accession>
<protein>
    <submittedName>
        <fullName evidence="1">Uncharacterized protein</fullName>
    </submittedName>
</protein>
<evidence type="ECO:0000313" key="1">
    <source>
        <dbReference type="EMBL" id="KKM60140.1"/>
    </source>
</evidence>
<dbReference type="EMBL" id="LAZR01011734">
    <property type="protein sequence ID" value="KKM60140.1"/>
    <property type="molecule type" value="Genomic_DNA"/>
</dbReference>
<proteinExistence type="predicted"/>
<sequence length="155" mass="18603">MKMKMLVKQTLSRQQLTQIKLLTTANIAYKLLHIFNKHIGEDKAISHRQLFKAVFGRGEEITLADDLRWEYVKRAMHMCRQRTKCFIGHKCERGIWKYFVVTSFGDARYFVNTLERNIGRMRAMQQKAMRSVRQKWHQLDWVKESKKQLGWQNGR</sequence>